<proteinExistence type="predicted"/>
<organism evidence="2 3">
    <name type="scientific">Lophium mytilinum</name>
    <dbReference type="NCBI Taxonomy" id="390894"/>
    <lineage>
        <taxon>Eukaryota</taxon>
        <taxon>Fungi</taxon>
        <taxon>Dikarya</taxon>
        <taxon>Ascomycota</taxon>
        <taxon>Pezizomycotina</taxon>
        <taxon>Dothideomycetes</taxon>
        <taxon>Pleosporomycetidae</taxon>
        <taxon>Mytilinidiales</taxon>
        <taxon>Mytilinidiaceae</taxon>
        <taxon>Lophium</taxon>
    </lineage>
</organism>
<dbReference type="InterPro" id="IPR036770">
    <property type="entry name" value="Ankyrin_rpt-contain_sf"/>
</dbReference>
<reference evidence="2" key="1">
    <citation type="journal article" date="2020" name="Stud. Mycol.">
        <title>101 Dothideomycetes genomes: a test case for predicting lifestyles and emergence of pathogens.</title>
        <authorList>
            <person name="Haridas S."/>
            <person name="Albert R."/>
            <person name="Binder M."/>
            <person name="Bloem J."/>
            <person name="Labutti K."/>
            <person name="Salamov A."/>
            <person name="Andreopoulos B."/>
            <person name="Baker S."/>
            <person name="Barry K."/>
            <person name="Bills G."/>
            <person name="Bluhm B."/>
            <person name="Cannon C."/>
            <person name="Castanera R."/>
            <person name="Culley D."/>
            <person name="Daum C."/>
            <person name="Ezra D."/>
            <person name="Gonzalez J."/>
            <person name="Henrissat B."/>
            <person name="Kuo A."/>
            <person name="Liang C."/>
            <person name="Lipzen A."/>
            <person name="Lutzoni F."/>
            <person name="Magnuson J."/>
            <person name="Mondo S."/>
            <person name="Nolan M."/>
            <person name="Ohm R."/>
            <person name="Pangilinan J."/>
            <person name="Park H.-J."/>
            <person name="Ramirez L."/>
            <person name="Alfaro M."/>
            <person name="Sun H."/>
            <person name="Tritt A."/>
            <person name="Yoshinaga Y."/>
            <person name="Zwiers L.-H."/>
            <person name="Turgeon B."/>
            <person name="Goodwin S."/>
            <person name="Spatafora J."/>
            <person name="Crous P."/>
            <person name="Grigoriev I."/>
        </authorList>
    </citation>
    <scope>NUCLEOTIDE SEQUENCE</scope>
    <source>
        <strain evidence="2">CBS 269.34</strain>
    </source>
</reference>
<evidence type="ECO:0000259" key="1">
    <source>
        <dbReference type="PROSITE" id="PS50181"/>
    </source>
</evidence>
<dbReference type="PROSITE" id="PS50181">
    <property type="entry name" value="FBOX"/>
    <property type="match status" value="1"/>
</dbReference>
<evidence type="ECO:0000313" key="3">
    <source>
        <dbReference type="Proteomes" id="UP000799750"/>
    </source>
</evidence>
<dbReference type="OrthoDB" id="194358at2759"/>
<dbReference type="Proteomes" id="UP000799750">
    <property type="component" value="Unassembled WGS sequence"/>
</dbReference>
<keyword evidence="3" id="KW-1185">Reference proteome</keyword>
<gene>
    <name evidence="2" type="ORF">BU16DRAFT_592166</name>
</gene>
<dbReference type="AlphaFoldDB" id="A0A6A6QKH0"/>
<dbReference type="EMBL" id="MU004193">
    <property type="protein sequence ID" value="KAF2492534.1"/>
    <property type="molecule type" value="Genomic_DNA"/>
</dbReference>
<sequence length="333" mass="37515">MPFWKLPNELIFEIAKDLDSISLSRFCRTSVRYHDLLKVDVSARAIGELSWAIKCRKFPHLRCLMLHHVTVVTPGLLDYHTLNRWPILHQIIYQRGGDYLDLIQELLEQGADVNLRCRDSDGGPEKSPLDIALAHVQPETASLLIEYGALARSDALDESWMLEVQGRSVVPRTKLIDLLIQKGAIVKFDELNHLTWRDMREGDMAELAKLVNMLLDYGAELEAYTDGKCFMDRASANLVKAIALTRTDPPHAITTCILRGVETASNKIKKTPISRQGRGSAVSLRNKNVLKNIWKTFDAVHGAYKSKEKTTRRSSKLLRAFDGDSGKGGVLRK</sequence>
<evidence type="ECO:0000313" key="2">
    <source>
        <dbReference type="EMBL" id="KAF2492534.1"/>
    </source>
</evidence>
<dbReference type="Gene3D" id="1.25.40.20">
    <property type="entry name" value="Ankyrin repeat-containing domain"/>
    <property type="match status" value="1"/>
</dbReference>
<accession>A0A6A6QKH0</accession>
<protein>
    <recommendedName>
        <fullName evidence="1">F-box domain-containing protein</fullName>
    </recommendedName>
</protein>
<dbReference type="InterPro" id="IPR001810">
    <property type="entry name" value="F-box_dom"/>
</dbReference>
<name>A0A6A6QKH0_9PEZI</name>
<feature type="domain" description="F-box" evidence="1">
    <location>
        <begin position="1"/>
        <end position="46"/>
    </location>
</feature>
<dbReference type="SUPFAM" id="SSF48403">
    <property type="entry name" value="Ankyrin repeat"/>
    <property type="match status" value="1"/>
</dbReference>